<sequence>METDAMFLEFKDDLDNIAGGSSSVGDNAGESKNFLHFNLQLFHLATSTPRRRAQSRLLELKRHVTINEHISMTIAPEQKSLFSHTPFASVRREACACERHFSSAALSEQTLGENTLRSSRATSRCSRPLKSFGTTSASSSSTSCLQSTQTVEIELQAKLNETLERIEVQDKNHQALVSQVERMQKLIEDLTRAQ</sequence>
<proteinExistence type="predicted"/>
<dbReference type="EnsemblPlants" id="MELO3C032005.2.1">
    <property type="protein sequence ID" value="MELO3C032005.2.1"/>
    <property type="gene ID" value="MELO3C032005.2"/>
</dbReference>
<reference evidence="1" key="1">
    <citation type="submission" date="2023-03" db="UniProtKB">
        <authorList>
            <consortium name="EnsemblPlants"/>
        </authorList>
    </citation>
    <scope>IDENTIFICATION</scope>
</reference>
<protein>
    <recommendedName>
        <fullName evidence="2">CACTA en-spm transposon protein</fullName>
    </recommendedName>
</protein>
<organism evidence="1">
    <name type="scientific">Cucumis melo</name>
    <name type="common">Muskmelon</name>
    <dbReference type="NCBI Taxonomy" id="3656"/>
    <lineage>
        <taxon>Eukaryota</taxon>
        <taxon>Viridiplantae</taxon>
        <taxon>Streptophyta</taxon>
        <taxon>Embryophyta</taxon>
        <taxon>Tracheophyta</taxon>
        <taxon>Spermatophyta</taxon>
        <taxon>Magnoliopsida</taxon>
        <taxon>eudicotyledons</taxon>
        <taxon>Gunneridae</taxon>
        <taxon>Pentapetalae</taxon>
        <taxon>rosids</taxon>
        <taxon>fabids</taxon>
        <taxon>Cucurbitales</taxon>
        <taxon>Cucurbitaceae</taxon>
        <taxon>Benincaseae</taxon>
        <taxon>Cucumis</taxon>
    </lineage>
</organism>
<name>A0A9I9ECR9_CUCME</name>
<dbReference type="Gramene" id="MELO3C032005.2.1">
    <property type="protein sequence ID" value="MELO3C032005.2.1"/>
    <property type="gene ID" value="MELO3C032005.2"/>
</dbReference>
<dbReference type="AlphaFoldDB" id="A0A9I9ECR9"/>
<accession>A0A9I9ECR9</accession>
<evidence type="ECO:0000313" key="1">
    <source>
        <dbReference type="EnsemblPlants" id="MELO3C032005.2.1"/>
    </source>
</evidence>
<evidence type="ECO:0008006" key="2">
    <source>
        <dbReference type="Google" id="ProtNLM"/>
    </source>
</evidence>